<organism evidence="3 4">
    <name type="scientific">Rhizoctonia solani</name>
    <dbReference type="NCBI Taxonomy" id="456999"/>
    <lineage>
        <taxon>Eukaryota</taxon>
        <taxon>Fungi</taxon>
        <taxon>Dikarya</taxon>
        <taxon>Basidiomycota</taxon>
        <taxon>Agaricomycotina</taxon>
        <taxon>Agaricomycetes</taxon>
        <taxon>Cantharellales</taxon>
        <taxon>Ceratobasidiaceae</taxon>
        <taxon>Rhizoctonia</taxon>
    </lineage>
</organism>
<proteinExistence type="predicted"/>
<reference evidence="3" key="1">
    <citation type="submission" date="2021-01" db="EMBL/GenBank/DDBJ databases">
        <authorList>
            <person name="Kaushik A."/>
        </authorList>
    </citation>
    <scope>NUCLEOTIDE SEQUENCE</scope>
    <source>
        <strain evidence="3">AG1-1C</strain>
    </source>
</reference>
<feature type="compositionally biased region" description="Basic and acidic residues" evidence="1">
    <location>
        <begin position="81"/>
        <end position="90"/>
    </location>
</feature>
<evidence type="ECO:0000256" key="2">
    <source>
        <dbReference type="SAM" id="SignalP"/>
    </source>
</evidence>
<feature type="chain" id="PRO_5034963593" evidence="2">
    <location>
        <begin position="18"/>
        <end position="152"/>
    </location>
</feature>
<evidence type="ECO:0000313" key="4">
    <source>
        <dbReference type="Proteomes" id="UP000663846"/>
    </source>
</evidence>
<accession>A0A8H2Y0E5</accession>
<dbReference type="Proteomes" id="UP000663846">
    <property type="component" value="Unassembled WGS sequence"/>
</dbReference>
<keyword evidence="2" id="KW-0732">Signal</keyword>
<dbReference type="AlphaFoldDB" id="A0A8H2Y0E5"/>
<dbReference type="EMBL" id="CAJMWS010000346">
    <property type="protein sequence ID" value="CAE6436417.1"/>
    <property type="molecule type" value="Genomic_DNA"/>
</dbReference>
<evidence type="ECO:0000313" key="3">
    <source>
        <dbReference type="EMBL" id="CAE6436417.1"/>
    </source>
</evidence>
<sequence length="152" mass="16762">MRFFISLLALGPLMALAAPIAVAARDSGEDYSQVPDWKRDDSGTDAIKPFPWKRREFQADYAAPTSWKRDLKTDYPPPPAWKRDDNKPDNQPDSITNPDCYIGTASSLGLSSAHRSSSVVTVPTTAVPYYFSGRHRACAVDLPSVIPLVSYT</sequence>
<dbReference type="OrthoDB" id="10252326at2759"/>
<evidence type="ECO:0000256" key="1">
    <source>
        <dbReference type="SAM" id="MobiDB-lite"/>
    </source>
</evidence>
<comment type="caution">
    <text evidence="3">The sequence shown here is derived from an EMBL/GenBank/DDBJ whole genome shotgun (WGS) entry which is preliminary data.</text>
</comment>
<protein>
    <submittedName>
        <fullName evidence="3">Uncharacterized protein</fullName>
    </submittedName>
</protein>
<gene>
    <name evidence="3" type="ORF">RDB_LOCUS121282</name>
</gene>
<feature type="region of interest" description="Disordered" evidence="1">
    <location>
        <begin position="68"/>
        <end position="98"/>
    </location>
</feature>
<feature type="region of interest" description="Disordered" evidence="1">
    <location>
        <begin position="29"/>
        <end position="48"/>
    </location>
</feature>
<name>A0A8H2Y0E5_9AGAM</name>
<feature type="signal peptide" evidence="2">
    <location>
        <begin position="1"/>
        <end position="17"/>
    </location>
</feature>